<protein>
    <recommendedName>
        <fullName evidence="6">Mid2 domain-containing protein</fullName>
    </recommendedName>
</protein>
<evidence type="ECO:0008006" key="6">
    <source>
        <dbReference type="Google" id="ProtNLM"/>
    </source>
</evidence>
<name>A0AA38UHC2_9AGAR</name>
<feature type="signal peptide" evidence="3">
    <location>
        <begin position="1"/>
        <end position="26"/>
    </location>
</feature>
<sequence length="388" mass="40818">MSSIWCLARPFLLLASLLHVCSHVSGFSVAIQSDSITGVAFDVFWIRNSTDPTVYSLERQWMRPTTGEYEGGGFIANVSGTQGESLDTQSASLTVAEFGTFIMYGVVLDSTTTSTFYTSPSFTVLSPGQASETTLVTTEVIYLGTSFSVPPIATSVTSSAGSLTEATTTALSSSNPSASAASANSETSSSHSSNHAAIIGAVVGAILGALIFGACFVFYRRRRQTKQGQKDNTTGAQTGSGSAKQMASTGVPSSWLLNHAPSSTDVPFSDYQPAPAMTYAPLRSDAMRSSDMSWATSQAKSTVYPQSATTVYSQSSTTYMTPSSPVTSSIDYRGSIMAQYYHDAPTAPPGSILESTVNGCGIGIPEAPPDYDQAHFVLTPTPARRPEQ</sequence>
<keyword evidence="2" id="KW-0812">Transmembrane</keyword>
<proteinExistence type="predicted"/>
<dbReference type="AlphaFoldDB" id="A0AA38UHC2"/>
<accession>A0AA38UHC2</accession>
<dbReference type="CDD" id="cd12087">
    <property type="entry name" value="TM_EGFR-like"/>
    <property type="match status" value="1"/>
</dbReference>
<evidence type="ECO:0000313" key="4">
    <source>
        <dbReference type="EMBL" id="KAJ3841230.1"/>
    </source>
</evidence>
<organism evidence="4 5">
    <name type="scientific">Lentinula raphanica</name>
    <dbReference type="NCBI Taxonomy" id="153919"/>
    <lineage>
        <taxon>Eukaryota</taxon>
        <taxon>Fungi</taxon>
        <taxon>Dikarya</taxon>
        <taxon>Basidiomycota</taxon>
        <taxon>Agaricomycotina</taxon>
        <taxon>Agaricomycetes</taxon>
        <taxon>Agaricomycetidae</taxon>
        <taxon>Agaricales</taxon>
        <taxon>Marasmiineae</taxon>
        <taxon>Omphalotaceae</taxon>
        <taxon>Lentinula</taxon>
    </lineage>
</organism>
<reference evidence="4" key="1">
    <citation type="submission" date="2022-08" db="EMBL/GenBank/DDBJ databases">
        <authorList>
            <consortium name="DOE Joint Genome Institute"/>
            <person name="Min B."/>
            <person name="Riley R."/>
            <person name="Sierra-Patev S."/>
            <person name="Naranjo-Ortiz M."/>
            <person name="Looney B."/>
            <person name="Konkel Z."/>
            <person name="Slot J.C."/>
            <person name="Sakamoto Y."/>
            <person name="Steenwyk J.L."/>
            <person name="Rokas A."/>
            <person name="Carro J."/>
            <person name="Camarero S."/>
            <person name="Ferreira P."/>
            <person name="Molpeceres G."/>
            <person name="Ruiz-Duenas F.J."/>
            <person name="Serrano A."/>
            <person name="Henrissat B."/>
            <person name="Drula E."/>
            <person name="Hughes K.W."/>
            <person name="Mata J.L."/>
            <person name="Ishikawa N.K."/>
            <person name="Vargas-Isla R."/>
            <person name="Ushijima S."/>
            <person name="Smith C.A."/>
            <person name="Ahrendt S."/>
            <person name="Andreopoulos W."/>
            <person name="He G."/>
            <person name="Labutti K."/>
            <person name="Lipzen A."/>
            <person name="Ng V."/>
            <person name="Sandor L."/>
            <person name="Barry K."/>
            <person name="Martinez A.T."/>
            <person name="Xiao Y."/>
            <person name="Gibbons J.G."/>
            <person name="Terashima K."/>
            <person name="Hibbett D.S."/>
            <person name="Grigoriev I.V."/>
        </authorList>
    </citation>
    <scope>NUCLEOTIDE SEQUENCE</scope>
    <source>
        <strain evidence="4">TFB9207</strain>
    </source>
</reference>
<gene>
    <name evidence="4" type="ORF">F5878DRAFT_610861</name>
</gene>
<evidence type="ECO:0000256" key="3">
    <source>
        <dbReference type="SAM" id="SignalP"/>
    </source>
</evidence>
<feature type="region of interest" description="Disordered" evidence="1">
    <location>
        <begin position="226"/>
        <end position="248"/>
    </location>
</feature>
<keyword evidence="5" id="KW-1185">Reference proteome</keyword>
<evidence type="ECO:0000313" key="5">
    <source>
        <dbReference type="Proteomes" id="UP001163846"/>
    </source>
</evidence>
<keyword evidence="2" id="KW-0472">Membrane</keyword>
<evidence type="ECO:0000256" key="2">
    <source>
        <dbReference type="SAM" id="Phobius"/>
    </source>
</evidence>
<feature type="region of interest" description="Disordered" evidence="1">
    <location>
        <begin position="170"/>
        <end position="191"/>
    </location>
</feature>
<feature type="chain" id="PRO_5041377924" description="Mid2 domain-containing protein" evidence="3">
    <location>
        <begin position="27"/>
        <end position="388"/>
    </location>
</feature>
<evidence type="ECO:0000256" key="1">
    <source>
        <dbReference type="SAM" id="MobiDB-lite"/>
    </source>
</evidence>
<comment type="caution">
    <text evidence="4">The sequence shown here is derived from an EMBL/GenBank/DDBJ whole genome shotgun (WGS) entry which is preliminary data.</text>
</comment>
<dbReference type="Proteomes" id="UP001163846">
    <property type="component" value="Unassembled WGS sequence"/>
</dbReference>
<keyword evidence="3" id="KW-0732">Signal</keyword>
<keyword evidence="2" id="KW-1133">Transmembrane helix</keyword>
<feature type="transmembrane region" description="Helical" evidence="2">
    <location>
        <begin position="196"/>
        <end position="219"/>
    </location>
</feature>
<dbReference type="EMBL" id="MU806047">
    <property type="protein sequence ID" value="KAJ3841230.1"/>
    <property type="molecule type" value="Genomic_DNA"/>
</dbReference>